<dbReference type="SUPFAM" id="SSF53474">
    <property type="entry name" value="alpha/beta-Hydrolases"/>
    <property type="match status" value="1"/>
</dbReference>
<dbReference type="KEGG" id="cher:DK880_00686"/>
<accession>A0A2Z3L9F0</accession>
<proteinExistence type="predicted"/>
<dbReference type="OrthoDB" id="980561at2"/>
<evidence type="ECO:0000313" key="2">
    <source>
        <dbReference type="Proteomes" id="UP000245872"/>
    </source>
</evidence>
<name>A0A2Z3L9F0_9BACT</name>
<dbReference type="Proteomes" id="UP000245872">
    <property type="component" value="Chromosome"/>
</dbReference>
<evidence type="ECO:0008006" key="3">
    <source>
        <dbReference type="Google" id="ProtNLM"/>
    </source>
</evidence>
<protein>
    <recommendedName>
        <fullName evidence="3">Serine aminopeptidase S33 domain-containing protein</fullName>
    </recommendedName>
</protein>
<dbReference type="Gene3D" id="3.40.50.1820">
    <property type="entry name" value="alpha/beta hydrolase"/>
    <property type="match status" value="1"/>
</dbReference>
<sequence length="341" mass="38125">MDHSSIPMRMYKSPFFAVVLLHGLGGPIDELSAIAANMHSAFGSGILIIQPSCRARQLSVYLSTVQQAKKVFLYIQASIKYHQQNYRNFPLIIIGYSHGGVLATILGKYYREHLNINGIVLINAPLRGVSLLTRTLVEVKGFLSEAKEGLQLVGYKPSWIHSVLIARGLWPLLLTCLKPSFYISFPLYGLKDLHPESKCIEAVHDFIYNGAYGIPIVLLSSYQDNFGKLFNMHPSMQKHIEAVERLNHAFAQYVTGDPLGKHDTLIALSSQLCNNSDRESVISPYSSRMPIKGKVYKDLIHAHNLVAIHPALFVQCGERIIYAHQVLADIIVFIKDTIEAL</sequence>
<gene>
    <name evidence="1" type="ORF">DK880_00686</name>
</gene>
<evidence type="ECO:0000313" key="1">
    <source>
        <dbReference type="EMBL" id="AWN81997.1"/>
    </source>
</evidence>
<organism evidence="1 2">
    <name type="scientific">Candidatus Cardinium hertigii</name>
    <dbReference type="NCBI Taxonomy" id="247481"/>
    <lineage>
        <taxon>Bacteria</taxon>
        <taxon>Pseudomonadati</taxon>
        <taxon>Bacteroidota</taxon>
        <taxon>Cytophagia</taxon>
        <taxon>Cytophagales</taxon>
        <taxon>Amoebophilaceae</taxon>
        <taxon>Candidatus Cardinium</taxon>
    </lineage>
</organism>
<dbReference type="AlphaFoldDB" id="A0A2Z3L9F0"/>
<keyword evidence="2" id="KW-1185">Reference proteome</keyword>
<dbReference type="EMBL" id="CP029619">
    <property type="protein sequence ID" value="AWN81997.1"/>
    <property type="molecule type" value="Genomic_DNA"/>
</dbReference>
<dbReference type="RefSeq" id="WP_109997399.1">
    <property type="nucleotide sequence ID" value="NZ_CP029619.1"/>
</dbReference>
<reference evidence="1 2" key="1">
    <citation type="submission" date="2018-05" db="EMBL/GenBank/DDBJ databases">
        <title>Candidatus Cardinium hertigii Genome Assembly.</title>
        <authorList>
            <person name="Showmaker K.C."/>
            <person name="Walden K.O."/>
            <person name="Fields C.J."/>
            <person name="Lambert K.N."/>
            <person name="Hudson M.E."/>
        </authorList>
    </citation>
    <scope>NUCLEOTIDE SEQUENCE [LARGE SCALE GENOMIC DNA]</scope>
    <source>
        <strain evidence="2">cHgTN10</strain>
    </source>
</reference>
<dbReference type="InterPro" id="IPR029058">
    <property type="entry name" value="AB_hydrolase_fold"/>
</dbReference>